<sequence>MNSNKPHIEKLIARKLSGDITAFETEELFNWIAQSGDNAQLYKNTMHTLGNTFMGGHKNIVWSKIEDKTILTLHKKPLISKVLRKKIWRIAAMLAIIALFPLALGELGEDDMGNGFVHTVRGNDITTSLYLPDNSVIILSRGSSISYNDQYAESNRELLLEGKAYIEINENESKYPMVVTSGSRCTILRSGKITINGKADGLDVAVKEGEATVVDTAYKKVVIPAFKLIPASKTNQNKVTISLLENSKVRQGQFVSYTASGNRNKSEDLDQCETFSWKDRIFCFKNLKQHELAYKMADWYGKHVEFKGQMDPYTNYSGSFDDPSVRDFIQQVFGNKVASVKESKHKITIIFS</sequence>
<evidence type="ECO:0000259" key="2">
    <source>
        <dbReference type="Pfam" id="PF04773"/>
    </source>
</evidence>
<dbReference type="OrthoDB" id="1118006at2"/>
<dbReference type="Gene3D" id="3.55.50.30">
    <property type="match status" value="1"/>
</dbReference>
<dbReference type="Pfam" id="PF04773">
    <property type="entry name" value="FecR"/>
    <property type="match status" value="1"/>
</dbReference>
<dbReference type="Gene3D" id="2.60.120.1440">
    <property type="match status" value="1"/>
</dbReference>
<keyword evidence="1" id="KW-0812">Transmembrane</keyword>
<dbReference type="PANTHER" id="PTHR30273">
    <property type="entry name" value="PERIPLASMIC SIGNAL SENSOR AND SIGMA FACTOR ACTIVATOR FECR-RELATED"/>
    <property type="match status" value="1"/>
</dbReference>
<accession>A0A521EHU3</accession>
<protein>
    <submittedName>
        <fullName evidence="3">FecR family protein</fullName>
    </submittedName>
</protein>
<feature type="transmembrane region" description="Helical" evidence="1">
    <location>
        <begin position="87"/>
        <end position="104"/>
    </location>
</feature>
<feature type="domain" description="FecR protein" evidence="2">
    <location>
        <begin position="127"/>
        <end position="211"/>
    </location>
</feature>
<evidence type="ECO:0000313" key="4">
    <source>
        <dbReference type="Proteomes" id="UP000319040"/>
    </source>
</evidence>
<organism evidence="3 4">
    <name type="scientific">Saccharicrinis carchari</name>
    <dbReference type="NCBI Taxonomy" id="1168039"/>
    <lineage>
        <taxon>Bacteria</taxon>
        <taxon>Pseudomonadati</taxon>
        <taxon>Bacteroidota</taxon>
        <taxon>Bacteroidia</taxon>
        <taxon>Marinilabiliales</taxon>
        <taxon>Marinilabiliaceae</taxon>
        <taxon>Saccharicrinis</taxon>
    </lineage>
</organism>
<name>A0A521EHU3_SACCC</name>
<reference evidence="3 4" key="1">
    <citation type="submission" date="2017-05" db="EMBL/GenBank/DDBJ databases">
        <authorList>
            <person name="Varghese N."/>
            <person name="Submissions S."/>
        </authorList>
    </citation>
    <scope>NUCLEOTIDE SEQUENCE [LARGE SCALE GENOMIC DNA]</scope>
    <source>
        <strain evidence="3 4">DSM 27040</strain>
    </source>
</reference>
<evidence type="ECO:0000313" key="3">
    <source>
        <dbReference type="EMBL" id="SMO83497.1"/>
    </source>
</evidence>
<keyword evidence="4" id="KW-1185">Reference proteome</keyword>
<dbReference type="Proteomes" id="UP000319040">
    <property type="component" value="Unassembled WGS sequence"/>
</dbReference>
<dbReference type="AlphaFoldDB" id="A0A521EHU3"/>
<keyword evidence="1" id="KW-0472">Membrane</keyword>
<gene>
    <name evidence="3" type="ORF">SAMN06265379_10932</name>
</gene>
<proteinExistence type="predicted"/>
<dbReference type="InterPro" id="IPR006860">
    <property type="entry name" value="FecR"/>
</dbReference>
<dbReference type="InterPro" id="IPR012373">
    <property type="entry name" value="Ferrdict_sens_TM"/>
</dbReference>
<keyword evidence="1" id="KW-1133">Transmembrane helix</keyword>
<dbReference type="GO" id="GO:0016989">
    <property type="term" value="F:sigma factor antagonist activity"/>
    <property type="evidence" value="ECO:0007669"/>
    <property type="project" value="TreeGrafter"/>
</dbReference>
<dbReference type="PANTHER" id="PTHR30273:SF2">
    <property type="entry name" value="PROTEIN FECR"/>
    <property type="match status" value="1"/>
</dbReference>
<evidence type="ECO:0000256" key="1">
    <source>
        <dbReference type="SAM" id="Phobius"/>
    </source>
</evidence>
<dbReference type="EMBL" id="FXTB01000009">
    <property type="protein sequence ID" value="SMO83497.1"/>
    <property type="molecule type" value="Genomic_DNA"/>
</dbReference>
<dbReference type="RefSeq" id="WP_142534232.1">
    <property type="nucleotide sequence ID" value="NZ_FXTB01000009.1"/>
</dbReference>